<name>A0A433R033_9FUNG</name>
<dbReference type="SUPFAM" id="SSF48452">
    <property type="entry name" value="TPR-like"/>
    <property type="match status" value="1"/>
</dbReference>
<dbReference type="Pfam" id="PF13181">
    <property type="entry name" value="TPR_8"/>
    <property type="match status" value="1"/>
</dbReference>
<dbReference type="Gene3D" id="1.25.40.10">
    <property type="entry name" value="Tetratricopeptide repeat domain"/>
    <property type="match status" value="1"/>
</dbReference>
<evidence type="ECO:0000256" key="1">
    <source>
        <dbReference type="ARBA" id="ARBA00022737"/>
    </source>
</evidence>
<proteinExistence type="predicted"/>
<reference evidence="2 3" key="1">
    <citation type="journal article" date="2018" name="New Phytol.">
        <title>Phylogenomics of Endogonaceae and evolution of mycorrhizas within Mucoromycota.</title>
        <authorList>
            <person name="Chang Y."/>
            <person name="Desiro A."/>
            <person name="Na H."/>
            <person name="Sandor L."/>
            <person name="Lipzen A."/>
            <person name="Clum A."/>
            <person name="Barry K."/>
            <person name="Grigoriev I.V."/>
            <person name="Martin F.M."/>
            <person name="Stajich J.E."/>
            <person name="Smith M.E."/>
            <person name="Bonito G."/>
            <person name="Spatafora J.W."/>
        </authorList>
    </citation>
    <scope>NUCLEOTIDE SEQUENCE [LARGE SCALE GENOMIC DNA]</scope>
    <source>
        <strain evidence="2 3">AD002</strain>
    </source>
</reference>
<evidence type="ECO:0000313" key="3">
    <source>
        <dbReference type="Proteomes" id="UP000274822"/>
    </source>
</evidence>
<dbReference type="AlphaFoldDB" id="A0A433R033"/>
<comment type="caution">
    <text evidence="2">The sequence shown here is derived from an EMBL/GenBank/DDBJ whole genome shotgun (WGS) entry which is preliminary data.</text>
</comment>
<evidence type="ECO:0000313" key="2">
    <source>
        <dbReference type="EMBL" id="RUS35388.1"/>
    </source>
</evidence>
<dbReference type="InterPro" id="IPR019734">
    <property type="entry name" value="TPR_rpt"/>
</dbReference>
<organism evidence="2 3">
    <name type="scientific">Jimgerdemannia flammicorona</name>
    <dbReference type="NCBI Taxonomy" id="994334"/>
    <lineage>
        <taxon>Eukaryota</taxon>
        <taxon>Fungi</taxon>
        <taxon>Fungi incertae sedis</taxon>
        <taxon>Mucoromycota</taxon>
        <taxon>Mucoromycotina</taxon>
        <taxon>Endogonomycetes</taxon>
        <taxon>Endogonales</taxon>
        <taxon>Endogonaceae</taxon>
        <taxon>Jimgerdemannia</taxon>
    </lineage>
</organism>
<keyword evidence="1" id="KW-0677">Repeat</keyword>
<dbReference type="SMART" id="SM00028">
    <property type="entry name" value="TPR"/>
    <property type="match status" value="3"/>
</dbReference>
<keyword evidence="3" id="KW-1185">Reference proteome</keyword>
<dbReference type="EMBL" id="RBNJ01000106">
    <property type="protein sequence ID" value="RUS35388.1"/>
    <property type="molecule type" value="Genomic_DNA"/>
</dbReference>
<gene>
    <name evidence="2" type="ORF">BC938DRAFT_470843</name>
</gene>
<protein>
    <submittedName>
        <fullName evidence="2">Uncharacterized protein</fullName>
    </submittedName>
</protein>
<dbReference type="InterPro" id="IPR011990">
    <property type="entry name" value="TPR-like_helical_dom_sf"/>
</dbReference>
<dbReference type="Proteomes" id="UP000274822">
    <property type="component" value="Unassembled WGS sequence"/>
</dbReference>
<dbReference type="PANTHER" id="PTHR45188">
    <property type="entry name" value="DNAJ PROTEIN P58IPK HOMOLOG"/>
    <property type="match status" value="1"/>
</dbReference>
<dbReference type="PANTHER" id="PTHR45188:SF2">
    <property type="entry name" value="DNAJ HOMOLOG SUBFAMILY C MEMBER 7"/>
    <property type="match status" value="1"/>
</dbReference>
<sequence length="236" mass="26021">MDSMDTSPDTFQDGALSAEEIKTQANEEYKAGRYADAARRVSCFLIVCAKTTSTSKALYLPKPSSNLDLHPTPTFPNPPLSLLTPLTTALAHSNATYYSNRSAALMMLKKYKEAVADCRLATDLDPTMVKAFLRAGKCQLILGNLPESQRQYQLASAIEPANQQAQKEMAVLSSVGNYVNQAQLFIEYKQHALAINNLDRAISMVDGEVVPMKWRVMKAQCYLGQKNYSEAGNIAR</sequence>
<accession>A0A433R033</accession>